<dbReference type="Proteomes" id="UP000245474">
    <property type="component" value="Unassembled WGS sequence"/>
</dbReference>
<reference evidence="2 3" key="1">
    <citation type="submission" date="2018-05" db="EMBL/GenBank/DDBJ databases">
        <title>Spiribacter halobius sp. nov., a moderately halophilic bacterium isolated from marine solar saltern.</title>
        <authorList>
            <person name="Zheng W.-S."/>
            <person name="Lu D.-C."/>
            <person name="Du Z.-J."/>
        </authorList>
    </citation>
    <scope>NUCLEOTIDE SEQUENCE [LARGE SCALE GENOMIC DNA]</scope>
    <source>
        <strain evidence="2 3">E85</strain>
    </source>
</reference>
<evidence type="ECO:0000313" key="3">
    <source>
        <dbReference type="Proteomes" id="UP000245474"/>
    </source>
</evidence>
<dbReference type="OrthoDB" id="5797257at2"/>
<feature type="domain" description="PepSY" evidence="1">
    <location>
        <begin position="45"/>
        <end position="99"/>
    </location>
</feature>
<evidence type="ECO:0000313" key="2">
    <source>
        <dbReference type="EMBL" id="PWG64304.1"/>
    </source>
</evidence>
<protein>
    <recommendedName>
        <fullName evidence="1">PepSY domain-containing protein</fullName>
    </recommendedName>
</protein>
<organism evidence="2 3">
    <name type="scientific">Sediminicurvatus halobius</name>
    <dbReference type="NCBI Taxonomy" id="2182432"/>
    <lineage>
        <taxon>Bacteria</taxon>
        <taxon>Pseudomonadati</taxon>
        <taxon>Pseudomonadota</taxon>
        <taxon>Gammaproteobacteria</taxon>
        <taxon>Chromatiales</taxon>
        <taxon>Ectothiorhodospiraceae</taxon>
        <taxon>Sediminicurvatus</taxon>
    </lineage>
</organism>
<dbReference type="EMBL" id="QFFI01000006">
    <property type="protein sequence ID" value="PWG64304.1"/>
    <property type="molecule type" value="Genomic_DNA"/>
</dbReference>
<keyword evidence="3" id="KW-1185">Reference proteome</keyword>
<dbReference type="AlphaFoldDB" id="A0A2U2N5P1"/>
<dbReference type="InterPro" id="IPR025711">
    <property type="entry name" value="PepSY"/>
</dbReference>
<sequence length="100" mass="10871">MRGWRGLALVLLIAFLLPGGVVAQGLGQPDGGLRQEYAPSRSGGISLDQAVRRVAERTDGRVLSARTIRRGGREIHQVRVLVAQGRVRVFDVDARSGEIR</sequence>
<dbReference type="Pfam" id="PF03413">
    <property type="entry name" value="PepSY"/>
    <property type="match status" value="1"/>
</dbReference>
<name>A0A2U2N5P1_9GAMM</name>
<gene>
    <name evidence="2" type="ORF">DEM34_05315</name>
</gene>
<proteinExistence type="predicted"/>
<evidence type="ECO:0000259" key="1">
    <source>
        <dbReference type="Pfam" id="PF03413"/>
    </source>
</evidence>
<comment type="caution">
    <text evidence="2">The sequence shown here is derived from an EMBL/GenBank/DDBJ whole genome shotgun (WGS) entry which is preliminary data.</text>
</comment>
<accession>A0A2U2N5P1</accession>
<dbReference type="RefSeq" id="WP_109677006.1">
    <property type="nucleotide sequence ID" value="NZ_CP086615.1"/>
</dbReference>